<dbReference type="HOGENOM" id="CLU_067791_0_0_5"/>
<keyword evidence="2" id="KW-0812">Transmembrane</keyword>
<feature type="transmembrane region" description="Helical" evidence="2">
    <location>
        <begin position="176"/>
        <end position="203"/>
    </location>
</feature>
<dbReference type="InterPro" id="IPR018692">
    <property type="entry name" value="DUF2189"/>
</dbReference>
<sequence>MTEINNSDRASQRSNPNTPTPLKLPDVITIKATTPFGWIAGAWADFQKAPLPCLTYGILMAFVSASISISLLFSGYSDWIMVLIGGFFLIAPMLAMGLYEAGRQIEAGRKPSFTQMIFVKGAFRQDLAYLGLALLLLYFFWGRMAQLVYALSTYRKHDNVMQFLDFMLTTPEGQKMAIAGTLVGGAIAFIAFALVVISAPMLLDRKTDVFIATITSVRAVTKNLFPMLIWAMLITALTILGILTGFIGLIIVFPLIGLASWRAYRELVPTGHFPE</sequence>
<feature type="region of interest" description="Disordered" evidence="1">
    <location>
        <begin position="1"/>
        <end position="22"/>
    </location>
</feature>
<evidence type="ECO:0000313" key="3">
    <source>
        <dbReference type="EMBL" id="ACT59882.1"/>
    </source>
</evidence>
<proteinExistence type="predicted"/>
<keyword evidence="4" id="KW-1185">Reference proteome</keyword>
<evidence type="ECO:0000256" key="2">
    <source>
        <dbReference type="SAM" id="Phobius"/>
    </source>
</evidence>
<feature type="transmembrane region" description="Helical" evidence="2">
    <location>
        <begin position="122"/>
        <end position="141"/>
    </location>
</feature>
<dbReference type="KEGG" id="hba:Hbal_2202"/>
<gene>
    <name evidence="3" type="ordered locus">Hbal_2202</name>
</gene>
<name>C6XM50_HIRBI</name>
<feature type="transmembrane region" description="Helical" evidence="2">
    <location>
        <begin position="53"/>
        <end position="73"/>
    </location>
</feature>
<evidence type="ECO:0000313" key="4">
    <source>
        <dbReference type="Proteomes" id="UP000002745"/>
    </source>
</evidence>
<reference evidence="4" key="1">
    <citation type="journal article" date="2011" name="J. Bacteriol.">
        <title>Genome sequences of eight morphologically diverse alphaproteobacteria.</title>
        <authorList>
            <consortium name="US DOE Joint Genome Institute"/>
            <person name="Brown P.J."/>
            <person name="Kysela D.T."/>
            <person name="Buechlein A."/>
            <person name="Hemmerich C."/>
            <person name="Brun Y.V."/>
        </authorList>
    </citation>
    <scope>NUCLEOTIDE SEQUENCE [LARGE SCALE GENOMIC DNA]</scope>
    <source>
        <strain evidence="4">ATCC 49814 / DSM 5838 / IFAM 1418</strain>
    </source>
</reference>
<dbReference type="AlphaFoldDB" id="C6XM50"/>
<dbReference type="Pfam" id="PF09955">
    <property type="entry name" value="DUF2189"/>
    <property type="match status" value="1"/>
</dbReference>
<dbReference type="EMBL" id="CP001678">
    <property type="protein sequence ID" value="ACT59882.1"/>
    <property type="molecule type" value="Genomic_DNA"/>
</dbReference>
<keyword evidence="2" id="KW-0472">Membrane</keyword>
<dbReference type="OrthoDB" id="9809543at2"/>
<dbReference type="eggNOG" id="COG5473">
    <property type="taxonomic scope" value="Bacteria"/>
</dbReference>
<dbReference type="RefSeq" id="WP_015828032.1">
    <property type="nucleotide sequence ID" value="NC_012982.1"/>
</dbReference>
<feature type="transmembrane region" description="Helical" evidence="2">
    <location>
        <begin position="224"/>
        <end position="257"/>
    </location>
</feature>
<protein>
    <submittedName>
        <fullName evidence="3">Conserved predicted integral membrane protein</fullName>
    </submittedName>
</protein>
<dbReference type="STRING" id="582402.Hbal_2202"/>
<evidence type="ECO:0000256" key="1">
    <source>
        <dbReference type="SAM" id="MobiDB-lite"/>
    </source>
</evidence>
<keyword evidence="2" id="KW-1133">Transmembrane helix</keyword>
<organism evidence="3 4">
    <name type="scientific">Hirschia baltica (strain ATCC 49814 / DSM 5838 / IFAM 1418)</name>
    <dbReference type="NCBI Taxonomy" id="582402"/>
    <lineage>
        <taxon>Bacteria</taxon>
        <taxon>Pseudomonadati</taxon>
        <taxon>Pseudomonadota</taxon>
        <taxon>Alphaproteobacteria</taxon>
        <taxon>Hyphomonadales</taxon>
        <taxon>Hyphomonadaceae</taxon>
        <taxon>Hirschia</taxon>
    </lineage>
</organism>
<accession>C6XM50</accession>
<feature type="compositionally biased region" description="Polar residues" evidence="1">
    <location>
        <begin position="1"/>
        <end position="17"/>
    </location>
</feature>
<dbReference type="Proteomes" id="UP000002745">
    <property type="component" value="Chromosome"/>
</dbReference>
<feature type="transmembrane region" description="Helical" evidence="2">
    <location>
        <begin position="79"/>
        <end position="101"/>
    </location>
</feature>